<protein>
    <recommendedName>
        <fullName evidence="4">Core-binding (CB) domain-containing protein</fullName>
    </recommendedName>
</protein>
<dbReference type="AlphaFoldDB" id="A0A9P5Y5J9"/>
<dbReference type="OrthoDB" id="3067625at2759"/>
<dbReference type="Proteomes" id="UP000807353">
    <property type="component" value="Unassembled WGS sequence"/>
</dbReference>
<dbReference type="GO" id="GO:0003677">
    <property type="term" value="F:DNA binding"/>
    <property type="evidence" value="ECO:0007669"/>
    <property type="project" value="UniProtKB-KW"/>
</dbReference>
<dbReference type="EMBL" id="MU150270">
    <property type="protein sequence ID" value="KAF9462629.1"/>
    <property type="molecule type" value="Genomic_DNA"/>
</dbReference>
<organism evidence="2 3">
    <name type="scientific">Collybia nuda</name>
    <dbReference type="NCBI Taxonomy" id="64659"/>
    <lineage>
        <taxon>Eukaryota</taxon>
        <taxon>Fungi</taxon>
        <taxon>Dikarya</taxon>
        <taxon>Basidiomycota</taxon>
        <taxon>Agaricomycotina</taxon>
        <taxon>Agaricomycetes</taxon>
        <taxon>Agaricomycetidae</taxon>
        <taxon>Agaricales</taxon>
        <taxon>Tricholomatineae</taxon>
        <taxon>Clitocybaceae</taxon>
        <taxon>Collybia</taxon>
    </lineage>
</organism>
<evidence type="ECO:0000313" key="3">
    <source>
        <dbReference type="Proteomes" id="UP000807353"/>
    </source>
</evidence>
<evidence type="ECO:0000313" key="2">
    <source>
        <dbReference type="EMBL" id="KAF9462629.1"/>
    </source>
</evidence>
<sequence length="148" mass="16319">MLQQASFYLWHGLTSSTQKTYSSGQKSFIDSACLHPNFLDKPGKFLPTIDQSISKWICSLRDHGLQPKTIKSHLSAVCSLHMDEGLPFTACESETVHQIIQGIKCFHSEQEQNPKQPITLPILQQLASSPGGLSSAFNASFNTTIKLA</sequence>
<dbReference type="Gene3D" id="1.10.150.130">
    <property type="match status" value="1"/>
</dbReference>
<gene>
    <name evidence="2" type="ORF">BDZ94DRAFT_1309527</name>
</gene>
<evidence type="ECO:0000256" key="1">
    <source>
        <dbReference type="ARBA" id="ARBA00023125"/>
    </source>
</evidence>
<dbReference type="SUPFAM" id="SSF47823">
    <property type="entry name" value="lambda integrase-like, N-terminal domain"/>
    <property type="match status" value="1"/>
</dbReference>
<keyword evidence="1" id="KW-0238">DNA-binding</keyword>
<evidence type="ECO:0008006" key="4">
    <source>
        <dbReference type="Google" id="ProtNLM"/>
    </source>
</evidence>
<reference evidence="2" key="1">
    <citation type="submission" date="2020-11" db="EMBL/GenBank/DDBJ databases">
        <authorList>
            <consortium name="DOE Joint Genome Institute"/>
            <person name="Ahrendt S."/>
            <person name="Riley R."/>
            <person name="Andreopoulos W."/>
            <person name="Labutti K."/>
            <person name="Pangilinan J."/>
            <person name="Ruiz-Duenas F.J."/>
            <person name="Barrasa J.M."/>
            <person name="Sanchez-Garcia M."/>
            <person name="Camarero S."/>
            <person name="Miyauchi S."/>
            <person name="Serrano A."/>
            <person name="Linde D."/>
            <person name="Babiker R."/>
            <person name="Drula E."/>
            <person name="Ayuso-Fernandez I."/>
            <person name="Pacheco R."/>
            <person name="Padilla G."/>
            <person name="Ferreira P."/>
            <person name="Barriuso J."/>
            <person name="Kellner H."/>
            <person name="Castanera R."/>
            <person name="Alfaro M."/>
            <person name="Ramirez L."/>
            <person name="Pisabarro A.G."/>
            <person name="Kuo A."/>
            <person name="Tritt A."/>
            <person name="Lipzen A."/>
            <person name="He G."/>
            <person name="Yan M."/>
            <person name="Ng V."/>
            <person name="Cullen D."/>
            <person name="Martin F."/>
            <person name="Rosso M.-N."/>
            <person name="Henrissat B."/>
            <person name="Hibbett D."/>
            <person name="Martinez A.T."/>
            <person name="Grigoriev I.V."/>
        </authorList>
    </citation>
    <scope>NUCLEOTIDE SEQUENCE</scope>
    <source>
        <strain evidence="2">CBS 247.69</strain>
    </source>
</reference>
<keyword evidence="3" id="KW-1185">Reference proteome</keyword>
<dbReference type="InterPro" id="IPR010998">
    <property type="entry name" value="Integrase_recombinase_N"/>
</dbReference>
<proteinExistence type="predicted"/>
<comment type="caution">
    <text evidence="2">The sequence shown here is derived from an EMBL/GenBank/DDBJ whole genome shotgun (WGS) entry which is preliminary data.</text>
</comment>
<name>A0A9P5Y5J9_9AGAR</name>
<accession>A0A9P5Y5J9</accession>